<feature type="transmembrane region" description="Helical" evidence="10">
    <location>
        <begin position="82"/>
        <end position="101"/>
    </location>
</feature>
<evidence type="ECO:0000256" key="5">
    <source>
        <dbReference type="ARBA" id="ARBA00022989"/>
    </source>
</evidence>
<keyword evidence="3 7" id="KW-0863">Zinc-finger</keyword>
<dbReference type="OrthoDB" id="6598372at2759"/>
<evidence type="ECO:0000259" key="11">
    <source>
        <dbReference type="PROSITE" id="PS50089"/>
    </source>
</evidence>
<organism evidence="12 13">
    <name type="scientific">Chironomus riparius</name>
    <dbReference type="NCBI Taxonomy" id="315576"/>
    <lineage>
        <taxon>Eukaryota</taxon>
        <taxon>Metazoa</taxon>
        <taxon>Ecdysozoa</taxon>
        <taxon>Arthropoda</taxon>
        <taxon>Hexapoda</taxon>
        <taxon>Insecta</taxon>
        <taxon>Pterygota</taxon>
        <taxon>Neoptera</taxon>
        <taxon>Endopterygota</taxon>
        <taxon>Diptera</taxon>
        <taxon>Nematocera</taxon>
        <taxon>Chironomoidea</taxon>
        <taxon>Chironomidae</taxon>
        <taxon>Chironominae</taxon>
        <taxon>Chironomus</taxon>
    </lineage>
</organism>
<evidence type="ECO:0000256" key="2">
    <source>
        <dbReference type="ARBA" id="ARBA00022692"/>
    </source>
</evidence>
<evidence type="ECO:0000313" key="12">
    <source>
        <dbReference type="EMBL" id="CAG9800713.1"/>
    </source>
</evidence>
<dbReference type="InterPro" id="IPR051856">
    <property type="entry name" value="CSR-E3_Ligase_Protein"/>
</dbReference>
<evidence type="ECO:0000256" key="3">
    <source>
        <dbReference type="ARBA" id="ARBA00022771"/>
    </source>
</evidence>
<keyword evidence="2 10" id="KW-0812">Transmembrane</keyword>
<reference evidence="12" key="2">
    <citation type="submission" date="2022-10" db="EMBL/GenBank/DDBJ databases">
        <authorList>
            <consortium name="ENA_rothamsted_submissions"/>
            <consortium name="culmorum"/>
            <person name="King R."/>
        </authorList>
    </citation>
    <scope>NUCLEOTIDE SEQUENCE</scope>
</reference>
<dbReference type="PROSITE" id="PS50089">
    <property type="entry name" value="ZF_RING_2"/>
    <property type="match status" value="1"/>
</dbReference>
<keyword evidence="13" id="KW-1185">Reference proteome</keyword>
<evidence type="ECO:0000256" key="7">
    <source>
        <dbReference type="PROSITE-ProRule" id="PRU00175"/>
    </source>
</evidence>
<feature type="domain" description="RING-type" evidence="11">
    <location>
        <begin position="591"/>
        <end position="632"/>
    </location>
</feature>
<evidence type="ECO:0000256" key="9">
    <source>
        <dbReference type="SAM" id="MobiDB-lite"/>
    </source>
</evidence>
<gene>
    <name evidence="12" type="ORF">CHIRRI_LOCUS3652</name>
</gene>
<dbReference type="PANTHER" id="PTHR21041:SF9">
    <property type="entry name" value="DENDRITIC CELL-SPECIFIC TRANSMEMBRANE PROTEIN-LIKE DOMAIN-CONTAINING PROTEIN"/>
    <property type="match status" value="1"/>
</dbReference>
<evidence type="ECO:0000256" key="1">
    <source>
        <dbReference type="ARBA" id="ARBA00004141"/>
    </source>
</evidence>
<dbReference type="EMBL" id="OU895877">
    <property type="protein sequence ID" value="CAG9800713.1"/>
    <property type="molecule type" value="Genomic_DNA"/>
</dbReference>
<protein>
    <recommendedName>
        <fullName evidence="11">RING-type domain-containing protein</fullName>
    </recommendedName>
</protein>
<feature type="transmembrane region" description="Helical" evidence="10">
    <location>
        <begin position="309"/>
        <end position="326"/>
    </location>
</feature>
<dbReference type="GO" id="GO:0016020">
    <property type="term" value="C:membrane"/>
    <property type="evidence" value="ECO:0007669"/>
    <property type="project" value="UniProtKB-SubCell"/>
</dbReference>
<feature type="coiled-coil region" evidence="8">
    <location>
        <begin position="144"/>
        <end position="171"/>
    </location>
</feature>
<accession>A0A9N9RLW6</accession>
<evidence type="ECO:0000256" key="4">
    <source>
        <dbReference type="ARBA" id="ARBA00022833"/>
    </source>
</evidence>
<dbReference type="InterPro" id="IPR012858">
    <property type="entry name" value="DC_STAMP-like"/>
</dbReference>
<dbReference type="Pfam" id="PF26039">
    <property type="entry name" value="Dcst2"/>
    <property type="match status" value="1"/>
</dbReference>
<feature type="transmembrane region" description="Helical" evidence="10">
    <location>
        <begin position="397"/>
        <end position="420"/>
    </location>
</feature>
<comment type="subcellular location">
    <subcellularLocation>
        <location evidence="1">Membrane</location>
        <topology evidence="1">Multi-pass membrane protein</topology>
    </subcellularLocation>
</comment>
<dbReference type="AlphaFoldDB" id="A0A9N9RLW6"/>
<dbReference type="PANTHER" id="PTHR21041">
    <property type="entry name" value="DENDRITIC CELL-SPECIFIC TRANSMEMBRANE PROTEIN"/>
    <property type="match status" value="1"/>
</dbReference>
<name>A0A9N9RLW6_9DIPT</name>
<proteinExistence type="predicted"/>
<evidence type="ECO:0000256" key="6">
    <source>
        <dbReference type="ARBA" id="ARBA00023136"/>
    </source>
</evidence>
<dbReference type="Pfam" id="PF07782">
    <property type="entry name" value="DC_STAMP"/>
    <property type="match status" value="1"/>
</dbReference>
<reference evidence="12" key="1">
    <citation type="submission" date="2022-01" db="EMBL/GenBank/DDBJ databases">
        <authorList>
            <person name="King R."/>
        </authorList>
    </citation>
    <scope>NUCLEOTIDE SEQUENCE</scope>
</reference>
<dbReference type="Proteomes" id="UP001153620">
    <property type="component" value="Chromosome 1"/>
</dbReference>
<dbReference type="InterPro" id="IPR058842">
    <property type="entry name" value="DCST1_C"/>
</dbReference>
<keyword evidence="4" id="KW-0862">Zinc</keyword>
<evidence type="ECO:0000313" key="13">
    <source>
        <dbReference type="Proteomes" id="UP001153620"/>
    </source>
</evidence>
<evidence type="ECO:0000256" key="10">
    <source>
        <dbReference type="SAM" id="Phobius"/>
    </source>
</evidence>
<keyword evidence="3 7" id="KW-0479">Metal-binding</keyword>
<feature type="compositionally biased region" description="Acidic residues" evidence="9">
    <location>
        <begin position="644"/>
        <end position="658"/>
    </location>
</feature>
<keyword evidence="8" id="KW-0175">Coiled coil</keyword>
<keyword evidence="6 10" id="KW-0472">Membrane</keyword>
<keyword evidence="5 10" id="KW-1133">Transmembrane helix</keyword>
<feature type="transmembrane region" description="Helical" evidence="10">
    <location>
        <begin position="12"/>
        <end position="32"/>
    </location>
</feature>
<dbReference type="Pfam" id="PF26037">
    <property type="entry name" value="zf-RING_DCST1_C"/>
    <property type="match status" value="1"/>
</dbReference>
<evidence type="ECO:0000256" key="8">
    <source>
        <dbReference type="SAM" id="Coils"/>
    </source>
</evidence>
<dbReference type="InterPro" id="IPR001841">
    <property type="entry name" value="Znf_RING"/>
</dbReference>
<feature type="region of interest" description="Disordered" evidence="9">
    <location>
        <begin position="644"/>
        <end position="668"/>
    </location>
</feature>
<feature type="transmembrane region" description="Helical" evidence="10">
    <location>
        <begin position="44"/>
        <end position="70"/>
    </location>
</feature>
<dbReference type="GO" id="GO:0008270">
    <property type="term" value="F:zinc ion binding"/>
    <property type="evidence" value="ECO:0007669"/>
    <property type="project" value="UniProtKB-KW"/>
</dbReference>
<sequence length="668" mass="78083">MKQENKRKWKIIIFISCLKALAILTYTLQKIFQDSFEYSLLKTWIIILSIFIPLTILITCHTYSQCIFMLTIPQIVSKRGRMFLIAAAFLIALSGPTRNLIRNGEILSESLSCSQDQVRIALKNLVDAAKEPYKMVKDMVSKMLPVIERNIERIKENLLEMKQNIVNVVRSIKKAFSWLENIVKVCNEEKGSPLEKCEAALDEAFKSCRDKFGPLSFLCEATNVGKGFCYLLKPIEYFCEMIDFISDEVLEAIEKKMKDFISKVEEMFYVSINIDHDFDFQTNASKSIEKIHSEISQEIKSRTSRALKFIDYINFFLSFYFIMIYFKAIRFHNSYMTSLRFKNIFISKSFLKVDKYRGELGMDQVMPLTHKERKYLIQMTSIKLARHEWRHLLKSSVFLLFSTLHLCGIVMADYSLFWIMTMIRFYGSRGSVASKNVERDVDLLTVNVSGHGIMADFCKELVNVMEPLTQTSDVDFVTCLPHAETPNFKKYESIAMLIVSSWIILFFEPYALRLRNSIMEHYYPQRSEHRVNWLYHEILRKRTGFTKFARKQMKEKLFRESPATCMQVLRSKFSRFWIFRKIFGYNENISCLVCSKMMRHNDDLIRCDTDGCVGAYCFECFDDLRDTCPLCRNLLGYSDASDIDEEVGSSEEEPEIDESLPTTKLLKQ</sequence>